<keyword evidence="1" id="KW-1185">Reference proteome</keyword>
<sequence>MRETVDASGPYGSTVAEAAYEPDMLSSEAIDQTWRRLVISSHISAMIKLSRQTLCLVGFVASGDGSASATTGQPSSRESVWCHAVMGYEQDMLMG</sequence>
<reference evidence="2" key="2">
    <citation type="submission" date="2020-10" db="UniProtKB">
        <authorList>
            <consortium name="WormBaseParasite"/>
        </authorList>
    </citation>
    <scope>IDENTIFICATION</scope>
</reference>
<protein>
    <submittedName>
        <fullName evidence="2">Uncharacterized protein</fullName>
    </submittedName>
</protein>
<accession>A0A7E4V7U7</accession>
<proteinExistence type="predicted"/>
<name>A0A7E4V7U7_PANRE</name>
<organism evidence="1 2">
    <name type="scientific">Panagrellus redivivus</name>
    <name type="common">Microworm</name>
    <dbReference type="NCBI Taxonomy" id="6233"/>
    <lineage>
        <taxon>Eukaryota</taxon>
        <taxon>Metazoa</taxon>
        <taxon>Ecdysozoa</taxon>
        <taxon>Nematoda</taxon>
        <taxon>Chromadorea</taxon>
        <taxon>Rhabditida</taxon>
        <taxon>Tylenchina</taxon>
        <taxon>Panagrolaimomorpha</taxon>
        <taxon>Panagrolaimoidea</taxon>
        <taxon>Panagrolaimidae</taxon>
        <taxon>Panagrellus</taxon>
    </lineage>
</organism>
<reference evidence="1" key="1">
    <citation type="journal article" date="2013" name="Genetics">
        <title>The draft genome and transcriptome of Panagrellus redivivus are shaped by the harsh demands of a free-living lifestyle.</title>
        <authorList>
            <person name="Srinivasan J."/>
            <person name="Dillman A.R."/>
            <person name="Macchietto M.G."/>
            <person name="Heikkinen L."/>
            <person name="Lakso M."/>
            <person name="Fracchia K.M."/>
            <person name="Antoshechkin I."/>
            <person name="Mortazavi A."/>
            <person name="Wong G."/>
            <person name="Sternberg P.W."/>
        </authorList>
    </citation>
    <scope>NUCLEOTIDE SEQUENCE [LARGE SCALE GENOMIC DNA]</scope>
    <source>
        <strain evidence="1">MT8872</strain>
    </source>
</reference>
<dbReference type="AlphaFoldDB" id="A0A7E4V7U7"/>
<evidence type="ECO:0000313" key="2">
    <source>
        <dbReference type="WBParaSite" id="Pan_g17631.t1"/>
    </source>
</evidence>
<dbReference type="Proteomes" id="UP000492821">
    <property type="component" value="Unassembled WGS sequence"/>
</dbReference>
<evidence type="ECO:0000313" key="1">
    <source>
        <dbReference type="Proteomes" id="UP000492821"/>
    </source>
</evidence>
<dbReference type="WBParaSite" id="Pan_g17631.t1">
    <property type="protein sequence ID" value="Pan_g17631.t1"/>
    <property type="gene ID" value="Pan_g17631"/>
</dbReference>